<comment type="similarity">
    <text evidence="3">In the C-terminal section; belongs to the protein kinase superfamily. Ser/Thr protein kinase family.</text>
</comment>
<evidence type="ECO:0000256" key="14">
    <source>
        <dbReference type="ARBA" id="ARBA00022777"/>
    </source>
</evidence>
<comment type="catalytic activity">
    <reaction evidence="20">
        <text>L-threonyl-[protein] + ATP = O-phospho-L-threonyl-[protein] + ADP + H(+)</text>
        <dbReference type="Rhea" id="RHEA:46608"/>
        <dbReference type="Rhea" id="RHEA-COMP:11060"/>
        <dbReference type="Rhea" id="RHEA-COMP:11605"/>
        <dbReference type="ChEBI" id="CHEBI:15378"/>
        <dbReference type="ChEBI" id="CHEBI:30013"/>
        <dbReference type="ChEBI" id="CHEBI:30616"/>
        <dbReference type="ChEBI" id="CHEBI:61977"/>
        <dbReference type="ChEBI" id="CHEBI:456216"/>
        <dbReference type="EC" id="2.7.11.1"/>
    </reaction>
</comment>
<keyword evidence="8" id="KW-0433">Leucine-rich repeat</keyword>
<protein>
    <recommendedName>
        <fullName evidence="4">non-specific serine/threonine protein kinase</fullName>
        <ecNumber evidence="4">2.7.11.1</ecNumber>
    </recommendedName>
</protein>
<feature type="domain" description="Protein kinase" evidence="23">
    <location>
        <begin position="348"/>
        <end position="657"/>
    </location>
</feature>
<dbReference type="Pfam" id="PF00069">
    <property type="entry name" value="Pkinase"/>
    <property type="match status" value="1"/>
</dbReference>
<evidence type="ECO:0000256" key="16">
    <source>
        <dbReference type="ARBA" id="ARBA00022989"/>
    </source>
</evidence>
<evidence type="ECO:0000256" key="19">
    <source>
        <dbReference type="ARBA" id="ARBA00023180"/>
    </source>
</evidence>
<dbReference type="InterPro" id="IPR045272">
    <property type="entry name" value="ANXUR1/2-like"/>
</dbReference>
<dbReference type="GO" id="GO:0002229">
    <property type="term" value="P:defense response to oomycetes"/>
    <property type="evidence" value="ECO:0007669"/>
    <property type="project" value="UniProtKB-ARBA"/>
</dbReference>
<evidence type="ECO:0000256" key="6">
    <source>
        <dbReference type="ARBA" id="ARBA00022527"/>
    </source>
</evidence>
<keyword evidence="19" id="KW-0325">Glycoprotein</keyword>
<keyword evidence="9" id="KW-0808">Transferase</keyword>
<dbReference type="SMART" id="SM00220">
    <property type="entry name" value="S_TKc"/>
    <property type="match status" value="3"/>
</dbReference>
<evidence type="ECO:0000256" key="13">
    <source>
        <dbReference type="ARBA" id="ARBA00022741"/>
    </source>
</evidence>
<keyword evidence="17" id="KW-0472">Membrane</keyword>
<keyword evidence="6" id="KW-0723">Serine/threonine-protein kinase</keyword>
<accession>A0AA38TED0</accession>
<dbReference type="FunFam" id="1.10.510.10:FF:000358">
    <property type="entry name" value="Putative leucine-rich repeat receptor-like serine/threonine-protein kinase"/>
    <property type="match status" value="1"/>
</dbReference>
<evidence type="ECO:0000256" key="4">
    <source>
        <dbReference type="ARBA" id="ARBA00012513"/>
    </source>
</evidence>
<dbReference type="Gene3D" id="3.30.200.20">
    <property type="entry name" value="Phosphorylase Kinase, domain 1"/>
    <property type="match status" value="3"/>
</dbReference>
<evidence type="ECO:0000256" key="12">
    <source>
        <dbReference type="ARBA" id="ARBA00022737"/>
    </source>
</evidence>
<evidence type="ECO:0000256" key="3">
    <source>
        <dbReference type="ARBA" id="ARBA00010217"/>
    </source>
</evidence>
<dbReference type="InterPro" id="IPR017441">
    <property type="entry name" value="Protein_kinase_ATP_BS"/>
</dbReference>
<dbReference type="InterPro" id="IPR008271">
    <property type="entry name" value="Ser/Thr_kinase_AS"/>
</dbReference>
<evidence type="ECO:0000256" key="20">
    <source>
        <dbReference type="ARBA" id="ARBA00047899"/>
    </source>
</evidence>
<dbReference type="EMBL" id="JARYMX010000003">
    <property type="protein sequence ID" value="KAJ9559423.1"/>
    <property type="molecule type" value="Genomic_DNA"/>
</dbReference>
<keyword evidence="11" id="KW-0732">Signal</keyword>
<feature type="binding site" evidence="22">
    <location>
        <position position="57"/>
    </location>
    <ligand>
        <name>ATP</name>
        <dbReference type="ChEBI" id="CHEBI:30616"/>
    </ligand>
</feature>
<evidence type="ECO:0000256" key="7">
    <source>
        <dbReference type="ARBA" id="ARBA00022553"/>
    </source>
</evidence>
<dbReference type="InterPro" id="IPR025886">
    <property type="entry name" value="PP2-like"/>
</dbReference>
<dbReference type="GO" id="GO:0005524">
    <property type="term" value="F:ATP binding"/>
    <property type="evidence" value="ECO:0007669"/>
    <property type="project" value="UniProtKB-UniRule"/>
</dbReference>
<dbReference type="PANTHER" id="PTHR27003:SF383">
    <property type="entry name" value="TYROSINE-PROTEIN KINASE, NON-RECEPTOR JAK_TYK2-RELATED"/>
    <property type="match status" value="1"/>
</dbReference>
<evidence type="ECO:0000313" key="24">
    <source>
        <dbReference type="EMBL" id="KAJ9559423.1"/>
    </source>
</evidence>
<sequence>MSSSPLQEFAHLKIPLQDVKSATNNFADENFVGQGDFGKVYKGQLLLSGQLVNIVAKRLDRRLGQGDVEFWKEVSTLTRLKHVNIVSIVGFSDADAEKIIIYKYEVNGSLDKYLSGSTLTWMQRLHICVGAARALSYMHYDMGRDYCVIHRDIKSSKVLLDENWEAKISGFGLSIANLATRRHRLVLSHAVGTLGYADPVYVETGILTQKSDVYSFGVVLFEVLCGRTAVSYNNGKPEILTSSFKKHYEDGNLDEIVDPDLRKQMDPQSFTIFSDTAYQCLKMQRAHRPYMENVVRRLEKALDLQWKLENPDYSKAQVESKASDILKGKNLEHLKIQLKDIVLATDNFADTYCIGSGGYGVVYKANLEHFDSKSSSGIEGKNKYELPKKRSSVAIKQIFSRQDGQGEQGFLAEIEMLTSCKHSNIVSLLGFCYEERQQILVYELASNGSLEDYLGDTDKMTTFTWTQRIKMCLDIAHGLNYLHTTMEDKERIVHRDIKSANILLYENWEAKIADFGLSRFHPASTINTSNIAGTDVYLDPEYLKTGKLKKESDTYSFGVVLFEIMCGRLAYDEIYNVGNDKGLPSIVRRHFRDGNLKQMVDPKIKEEIENRFSLNRGPNQDSLDAFIKVAYQCLAETQAERPTMEAVIKELENALYFQENNKDILKISLEDIKLATQDFSEHNLIGKGGFGTVYKGEVPHANGHDIIVAKRLDEHFGGETEFLTDLEILFEYKHENVIGLVGYCDEMNEKIIVYEYASRGSLDRHLADDCLTWTKRLEICIDVAKVLDFLHGTSAEKQDVVVHRDIKSANILLNWDWKAKVTNFGLSLICPINQEMDYVIENVVGTVGYLDPLYLESSVLTKESDIYSFGVVLFELLCGRLAYEYHNGNLITRNRLVKRKFKEGRVEEMVFEGIKEQIVPHSLSTFSSIAYQCLHRDREKRPTATEVMLQLEKALEIQEDCRIWEPRLPVDYEQIIQMSESPEICSDKMKKDLYYMFCKGILLQEGNVWFSLNSTGERNEMISARKFSYKNRRLRKWRSNPESRFPSVAKMLDALNLRIHIRIKPQFLSLDVAYGVCLVFKFYDPKKFSNKPMYVNLTYKMGSETLHAHFATLREDKWLMIELYRFLNHKEGIVFEVLLESFSRCYCGSGAVYVEGIEFHAIDKANLLKNKRYLSLAFYMQLKHEEYEKVQGVLTSNSSMDNSVQQLLDGGKEEPSHIPIDEGEKFWLGKMDGKKCHMLPAKVVLYNSSNDKFFARKPSTQSRFQEEIEVLRQQVLCIKCKIECQMLSPDTNYVCYLVFKLSEKCRGLHCPVKVQDQLHWKNKESEIIYFRSPSSWNLHDTDRISKKREDGWMEVNVWKFNSNDGLDMIVFL</sequence>
<feature type="domain" description="Protein kinase" evidence="23">
    <location>
        <begin position="679"/>
        <end position="955"/>
    </location>
</feature>
<organism evidence="24 25">
    <name type="scientific">Centaurea solstitialis</name>
    <name type="common">yellow star-thistle</name>
    <dbReference type="NCBI Taxonomy" id="347529"/>
    <lineage>
        <taxon>Eukaryota</taxon>
        <taxon>Viridiplantae</taxon>
        <taxon>Streptophyta</taxon>
        <taxon>Embryophyta</taxon>
        <taxon>Tracheophyta</taxon>
        <taxon>Spermatophyta</taxon>
        <taxon>Magnoliopsida</taxon>
        <taxon>eudicotyledons</taxon>
        <taxon>Gunneridae</taxon>
        <taxon>Pentapetalae</taxon>
        <taxon>asterids</taxon>
        <taxon>campanulids</taxon>
        <taxon>Asterales</taxon>
        <taxon>Asteraceae</taxon>
        <taxon>Carduoideae</taxon>
        <taxon>Cardueae</taxon>
        <taxon>Centaureinae</taxon>
        <taxon>Centaurea</taxon>
    </lineage>
</organism>
<keyword evidence="12" id="KW-0677">Repeat</keyword>
<evidence type="ECO:0000256" key="18">
    <source>
        <dbReference type="ARBA" id="ARBA00023170"/>
    </source>
</evidence>
<dbReference type="EC" id="2.7.11.1" evidence="4"/>
<keyword evidence="25" id="KW-1185">Reference proteome</keyword>
<evidence type="ECO:0000259" key="23">
    <source>
        <dbReference type="PROSITE" id="PS50011"/>
    </source>
</evidence>
<comment type="similarity">
    <text evidence="2">In the N-terminal section; belongs to the leguminous lectin family.</text>
</comment>
<keyword evidence="10" id="KW-0812">Transmembrane</keyword>
<keyword evidence="5" id="KW-1003">Cell membrane</keyword>
<reference evidence="24" key="1">
    <citation type="submission" date="2023-03" db="EMBL/GenBank/DDBJ databases">
        <title>Chromosome-scale reference genome and RAD-based genetic map of yellow starthistle (Centaurea solstitialis) reveal putative structural variation and QTLs associated with invader traits.</title>
        <authorList>
            <person name="Reatini B."/>
            <person name="Cang F.A."/>
            <person name="Jiang Q."/>
            <person name="Mckibben M.T.W."/>
            <person name="Barker M.S."/>
            <person name="Rieseberg L.H."/>
            <person name="Dlugosch K.M."/>
        </authorList>
    </citation>
    <scope>NUCLEOTIDE SEQUENCE</scope>
    <source>
        <strain evidence="24">CAN-66</strain>
        <tissue evidence="24">Leaf</tissue>
    </source>
</reference>
<dbReference type="GO" id="GO:0004674">
    <property type="term" value="F:protein serine/threonine kinase activity"/>
    <property type="evidence" value="ECO:0007669"/>
    <property type="project" value="UniProtKB-KW"/>
</dbReference>
<dbReference type="PROSITE" id="PS00108">
    <property type="entry name" value="PROTEIN_KINASE_ST"/>
    <property type="match status" value="2"/>
</dbReference>
<dbReference type="InterPro" id="IPR001245">
    <property type="entry name" value="Ser-Thr/Tyr_kinase_cat_dom"/>
</dbReference>
<dbReference type="Pfam" id="PF14299">
    <property type="entry name" value="PP2"/>
    <property type="match status" value="2"/>
</dbReference>
<feature type="domain" description="Protein kinase" evidence="23">
    <location>
        <begin position="26"/>
        <end position="302"/>
    </location>
</feature>
<dbReference type="InterPro" id="IPR000719">
    <property type="entry name" value="Prot_kinase_dom"/>
</dbReference>
<dbReference type="PROSITE" id="PS50011">
    <property type="entry name" value="PROTEIN_KINASE_DOM"/>
    <property type="match status" value="3"/>
</dbReference>
<dbReference type="InterPro" id="IPR011009">
    <property type="entry name" value="Kinase-like_dom_sf"/>
</dbReference>
<evidence type="ECO:0000256" key="5">
    <source>
        <dbReference type="ARBA" id="ARBA00022475"/>
    </source>
</evidence>
<dbReference type="GO" id="GO:0004714">
    <property type="term" value="F:transmembrane receptor protein tyrosine kinase activity"/>
    <property type="evidence" value="ECO:0007669"/>
    <property type="project" value="InterPro"/>
</dbReference>
<feature type="binding site" evidence="22">
    <location>
        <position position="710"/>
    </location>
    <ligand>
        <name>ATP</name>
        <dbReference type="ChEBI" id="CHEBI:30616"/>
    </ligand>
</feature>
<dbReference type="Proteomes" id="UP001172457">
    <property type="component" value="Chromosome 3"/>
</dbReference>
<gene>
    <name evidence="24" type="ORF">OSB04_014037</name>
</gene>
<dbReference type="PROSITE" id="PS00107">
    <property type="entry name" value="PROTEIN_KINASE_ATP"/>
    <property type="match status" value="2"/>
</dbReference>
<name>A0AA38TED0_9ASTR</name>
<evidence type="ECO:0000256" key="1">
    <source>
        <dbReference type="ARBA" id="ARBA00004251"/>
    </source>
</evidence>
<keyword evidence="13 22" id="KW-0547">Nucleotide-binding</keyword>
<comment type="subcellular location">
    <subcellularLocation>
        <location evidence="1">Cell membrane</location>
        <topology evidence="1">Single-pass type I membrane protein</topology>
    </subcellularLocation>
</comment>
<evidence type="ECO:0000256" key="2">
    <source>
        <dbReference type="ARBA" id="ARBA00008536"/>
    </source>
</evidence>
<evidence type="ECO:0000256" key="15">
    <source>
        <dbReference type="ARBA" id="ARBA00022840"/>
    </source>
</evidence>
<keyword evidence="15 22" id="KW-0067">ATP-binding</keyword>
<comment type="caution">
    <text evidence="24">The sequence shown here is derived from an EMBL/GenBank/DDBJ whole genome shotgun (WGS) entry which is preliminary data.</text>
</comment>
<evidence type="ECO:0000256" key="22">
    <source>
        <dbReference type="PROSITE-ProRule" id="PRU10141"/>
    </source>
</evidence>
<evidence type="ECO:0000256" key="21">
    <source>
        <dbReference type="ARBA" id="ARBA00048679"/>
    </source>
</evidence>
<evidence type="ECO:0000256" key="10">
    <source>
        <dbReference type="ARBA" id="ARBA00022692"/>
    </source>
</evidence>
<evidence type="ECO:0000256" key="8">
    <source>
        <dbReference type="ARBA" id="ARBA00022614"/>
    </source>
</evidence>
<keyword evidence="14" id="KW-0418">Kinase</keyword>
<evidence type="ECO:0000256" key="11">
    <source>
        <dbReference type="ARBA" id="ARBA00022729"/>
    </source>
</evidence>
<keyword evidence="7" id="KW-0597">Phosphoprotein</keyword>
<evidence type="ECO:0000256" key="17">
    <source>
        <dbReference type="ARBA" id="ARBA00023136"/>
    </source>
</evidence>
<evidence type="ECO:0000313" key="25">
    <source>
        <dbReference type="Proteomes" id="UP001172457"/>
    </source>
</evidence>
<dbReference type="GO" id="GO:0009506">
    <property type="term" value="C:plasmodesma"/>
    <property type="evidence" value="ECO:0007669"/>
    <property type="project" value="TreeGrafter"/>
</dbReference>
<proteinExistence type="inferred from homology"/>
<dbReference type="GO" id="GO:0005886">
    <property type="term" value="C:plasma membrane"/>
    <property type="evidence" value="ECO:0007669"/>
    <property type="project" value="UniProtKB-SubCell"/>
</dbReference>
<comment type="catalytic activity">
    <reaction evidence="21">
        <text>L-seryl-[protein] + ATP = O-phospho-L-seryl-[protein] + ADP + H(+)</text>
        <dbReference type="Rhea" id="RHEA:17989"/>
        <dbReference type="Rhea" id="RHEA-COMP:9863"/>
        <dbReference type="Rhea" id="RHEA-COMP:11604"/>
        <dbReference type="ChEBI" id="CHEBI:15378"/>
        <dbReference type="ChEBI" id="CHEBI:29999"/>
        <dbReference type="ChEBI" id="CHEBI:30616"/>
        <dbReference type="ChEBI" id="CHEBI:83421"/>
        <dbReference type="ChEBI" id="CHEBI:456216"/>
        <dbReference type="EC" id="2.7.11.1"/>
    </reaction>
</comment>
<dbReference type="Gene3D" id="1.10.510.10">
    <property type="entry name" value="Transferase(Phosphotransferase) domain 1"/>
    <property type="match status" value="3"/>
</dbReference>
<dbReference type="SUPFAM" id="SSF56112">
    <property type="entry name" value="Protein kinase-like (PK-like)"/>
    <property type="match status" value="3"/>
</dbReference>
<dbReference type="FunFam" id="1.10.510.10:FF:000240">
    <property type="entry name" value="Lectin-domain containing receptor kinase A4.3"/>
    <property type="match status" value="1"/>
</dbReference>
<dbReference type="PANTHER" id="PTHR27003">
    <property type="entry name" value="OS07G0166700 PROTEIN"/>
    <property type="match status" value="1"/>
</dbReference>
<keyword evidence="18" id="KW-0675">Receptor</keyword>
<evidence type="ECO:0000256" key="9">
    <source>
        <dbReference type="ARBA" id="ARBA00022679"/>
    </source>
</evidence>
<dbReference type="Pfam" id="PF07714">
    <property type="entry name" value="PK_Tyr_Ser-Thr"/>
    <property type="match status" value="2"/>
</dbReference>
<keyword evidence="16" id="KW-1133">Transmembrane helix</keyword>